<evidence type="ECO:0000256" key="2">
    <source>
        <dbReference type="SAM" id="MobiDB-lite"/>
    </source>
</evidence>
<feature type="domain" description="DUF7818" evidence="3">
    <location>
        <begin position="1127"/>
        <end position="1163"/>
    </location>
</feature>
<dbReference type="AlphaFoldDB" id="A0A3Q2HVL8"/>
<dbReference type="Pfam" id="PF13671">
    <property type="entry name" value="AAA_33"/>
    <property type="match status" value="1"/>
</dbReference>
<dbReference type="GeneTree" id="ENSGT00940000161440"/>
<feature type="compositionally biased region" description="Basic and acidic residues" evidence="2">
    <location>
        <begin position="132"/>
        <end position="143"/>
    </location>
</feature>
<protein>
    <submittedName>
        <fullName evidence="4">NEDD4 binding protein 2 like 2</fullName>
    </submittedName>
</protein>
<accession>A0A3Q2HVL8</accession>
<keyword evidence="5" id="KW-1185">Reference proteome</keyword>
<dbReference type="Bgee" id="ENSECAG00000016028">
    <property type="expression patterns" value="Expressed in brainstem and 23 other cell types or tissues"/>
</dbReference>
<feature type="compositionally biased region" description="Basic residues" evidence="2">
    <location>
        <begin position="579"/>
        <end position="591"/>
    </location>
</feature>
<dbReference type="InterPro" id="IPR027417">
    <property type="entry name" value="P-loop_NTPase"/>
</dbReference>
<reference evidence="4" key="2">
    <citation type="submission" date="2025-08" db="UniProtKB">
        <authorList>
            <consortium name="Ensembl"/>
        </authorList>
    </citation>
    <scope>IDENTIFICATION</scope>
    <source>
        <strain evidence="4">Thoroughbred</strain>
    </source>
</reference>
<dbReference type="VGNC" id="VGNC:84522">
    <property type="gene designation" value="N4BP2L2"/>
</dbReference>
<dbReference type="STRING" id="9796.ENSECAP00000038403"/>
<dbReference type="Pfam" id="PF25126">
    <property type="entry name" value="DUF7818"/>
    <property type="match status" value="1"/>
</dbReference>
<reference evidence="4 5" key="1">
    <citation type="journal article" date="2009" name="Science">
        <title>Genome sequence, comparative analysis, and population genetics of the domestic horse.</title>
        <authorList>
            <consortium name="Broad Institute Genome Sequencing Platform"/>
            <consortium name="Broad Institute Whole Genome Assembly Team"/>
            <person name="Wade C.M."/>
            <person name="Giulotto E."/>
            <person name="Sigurdsson S."/>
            <person name="Zoli M."/>
            <person name="Gnerre S."/>
            <person name="Imsland F."/>
            <person name="Lear T.L."/>
            <person name="Adelson D.L."/>
            <person name="Bailey E."/>
            <person name="Bellone R.R."/>
            <person name="Bloecker H."/>
            <person name="Distl O."/>
            <person name="Edgar R.C."/>
            <person name="Garber M."/>
            <person name="Leeb T."/>
            <person name="Mauceli E."/>
            <person name="MacLeod J.N."/>
            <person name="Penedo M.C.T."/>
            <person name="Raison J.M."/>
            <person name="Sharpe T."/>
            <person name="Vogel J."/>
            <person name="Andersson L."/>
            <person name="Antczak D.F."/>
            <person name="Biagi T."/>
            <person name="Binns M.M."/>
            <person name="Chowdhary B.P."/>
            <person name="Coleman S.J."/>
            <person name="Della Valle G."/>
            <person name="Fryc S."/>
            <person name="Guerin G."/>
            <person name="Hasegawa T."/>
            <person name="Hill E.W."/>
            <person name="Jurka J."/>
            <person name="Kiialainen A."/>
            <person name="Lindgren G."/>
            <person name="Liu J."/>
            <person name="Magnani E."/>
            <person name="Mickelson J.R."/>
            <person name="Murray J."/>
            <person name="Nergadze S.G."/>
            <person name="Onofrio R."/>
            <person name="Pedroni S."/>
            <person name="Piras M.F."/>
            <person name="Raudsepp T."/>
            <person name="Rocchi M."/>
            <person name="Roeed K.H."/>
            <person name="Ryder O.A."/>
            <person name="Searle S."/>
            <person name="Skow L."/>
            <person name="Swinburne J.E."/>
            <person name="Syvaenen A.C."/>
            <person name="Tozaki T."/>
            <person name="Valberg S.J."/>
            <person name="Vaudin M."/>
            <person name="White J.R."/>
            <person name="Zody M.C."/>
            <person name="Lander E.S."/>
            <person name="Lindblad-Toh K."/>
        </authorList>
    </citation>
    <scope>NUCLEOTIDE SEQUENCE [LARGE SCALE GENOMIC DNA]</scope>
    <source>
        <strain evidence="4 5">Thoroughbred</strain>
    </source>
</reference>
<dbReference type="FunCoup" id="A0A3Q2HVL8">
    <property type="interactions" value="59"/>
</dbReference>
<dbReference type="GO" id="GO:0000122">
    <property type="term" value="P:negative regulation of transcription by RNA polymerase II"/>
    <property type="evidence" value="ECO:0000318"/>
    <property type="project" value="GO_Central"/>
</dbReference>
<evidence type="ECO:0000313" key="5">
    <source>
        <dbReference type="Proteomes" id="UP000002281"/>
    </source>
</evidence>
<dbReference type="Gene3D" id="3.40.50.300">
    <property type="entry name" value="P-loop containing nucleotide triphosphate hydrolases"/>
    <property type="match status" value="1"/>
</dbReference>
<sequence>MPYGEISEAKSLGNGEELTSEPCYKKLKSTEEAYVFSHQGSANVHRIQQKTGNDWVPLTTIDVRGRSHPQKDKTKTTDLLKPVHDEIPDNRSDVIESVNSQVLQDTSPPLVSKDDEIYSTSKAFIGPIYKPPEKKKCSERRNQADNINSVDGKGGQEEKEKFNFKKSEIDNELFQFYKEIEELENEKDDSEGSCKETKPSEEQLGTYYQGHDNDLLKSEDEKKRDLSNALQSHCGYQQYLGNEPGKYPCNGQVIPAFCDDSFTSFGPEWQSVHSFVVPQGPPLPSFNYHLNIQRFNAPPNPPSNIFHAQDGFLMRNGYYVNDCRVDWNCLTFDENNEYTDYSENISSVHPSRNGYSVQDGYVSNGFCETSEGCWKDPSMDKHNGTDRFMNQQFQEEKLNKLQKLLILLRGLPGSGKTTLSRILLGQSRDGIVFSTDDYFHHQDGYRYNVNQLGDAHDWNQNRAKQAINQGRSPVIIDNTNTQAWEMKPYVEMAIGKGYRVEFHEPETWWKFDPEELEKRNKHGVSRQKIAQMLDRYEYQMSISIVMNSVEPPHKSTQRPPPSQGRQRERDLKKTGYRFNKTKQKRNRKRNKTQSSHSKIMEENSFETLSYLTPGDQDPSQSEEEDLEKTKRESGCTFTGGLGNELGDIVNGHKDERQKNISRDDSFPNVTSVVELNNTPKNYLPKEDDDLFLSLSLMPNENSIICPTMTQNLSCEASDDCSSMKVEKHIGNRHTMALHIQEQFAETPCSFLQKREMVDKSLPNETILCRQYGSRTSDKVLRKEQGVNTTTNNHWAFFSNNLSDEELQLRSDRQPYFGTWPEGPHKFICEQRPKKDRRRKLASPDSRGQLIKLISTSEGALGPGSSPETLIEEKLLIENEDLSPPTENIDSLVETETNTFKSSLLNLDIPKSALHSTKNKKRRQKKIFNLAPNFNLLGQTHIGVKEWGKCGLLTESHGLKIILEEEKDRILEVNNEEENKQKLKTLNHHPSWIYFDIIKDPPLNVGGQSYSHYLPFNGLRHSVYFYRNPVPSLMLQYTSSFWKVSFTSRKPFLTFKSPTRVDNQVNDVGLTSSEIFSSQPDTLSSFRVTSDLHFLNQRFDEKPKIWEEKSLQFLQTADNQDLTSSDSDSLELPLSQRFASQLVKLFGSLGVPVESLLPDDCVVLLAWMTLKMIYLQWKTSVEVYFYGFQRRPSLTGFLKKKTVGENLFIKCNMKGYSLYQSRERKYMDGWIMCGCFF</sequence>
<name>A0A3Q2HVL8_HORSE</name>
<dbReference type="Proteomes" id="UP000002281">
    <property type="component" value="Chromosome 17"/>
</dbReference>
<dbReference type="PaxDb" id="9796-ENSECAP00000038403"/>
<reference evidence="4" key="3">
    <citation type="submission" date="2025-09" db="UniProtKB">
        <authorList>
            <consortium name="Ensembl"/>
        </authorList>
    </citation>
    <scope>IDENTIFICATION</scope>
    <source>
        <strain evidence="4">Thoroughbred</strain>
    </source>
</reference>
<evidence type="ECO:0000256" key="1">
    <source>
        <dbReference type="ARBA" id="ARBA00023054"/>
    </source>
</evidence>
<dbReference type="Ensembl" id="ENSECAT00000033939.2">
    <property type="protein sequence ID" value="ENSECAP00000038403.2"/>
    <property type="gene ID" value="ENSECAG00000016028.4"/>
</dbReference>
<feature type="compositionally biased region" description="Basic and acidic residues" evidence="2">
    <location>
        <begin position="190"/>
        <end position="201"/>
    </location>
</feature>
<dbReference type="PANTHER" id="PTHR13308">
    <property type="entry name" value="NEDD4-BINDING PROTEIN 2-LIKE 1"/>
    <property type="match status" value="1"/>
</dbReference>
<dbReference type="SUPFAM" id="SSF52540">
    <property type="entry name" value="P-loop containing nucleoside triphosphate hydrolases"/>
    <property type="match status" value="1"/>
</dbReference>
<dbReference type="GO" id="GO:0003714">
    <property type="term" value="F:transcription corepressor activity"/>
    <property type="evidence" value="ECO:0000318"/>
    <property type="project" value="GO_Central"/>
</dbReference>
<dbReference type="InterPro" id="IPR026302">
    <property type="entry name" value="NEDD4-bd_p2"/>
</dbReference>
<feature type="region of interest" description="Disordered" evidence="2">
    <location>
        <begin position="132"/>
        <end position="162"/>
    </location>
</feature>
<dbReference type="InterPro" id="IPR056720">
    <property type="entry name" value="DUF7818"/>
</dbReference>
<gene>
    <name evidence="4 6" type="primary">N4BP2L2</name>
</gene>
<dbReference type="PANTHER" id="PTHR13308:SF23">
    <property type="entry name" value="NEDD4-BINDING PROTEIN 2-LIKE 2"/>
    <property type="match status" value="1"/>
</dbReference>
<keyword evidence="1" id="KW-0175">Coiled coil</keyword>
<dbReference type="GO" id="GO:0005634">
    <property type="term" value="C:nucleus"/>
    <property type="evidence" value="ECO:0000318"/>
    <property type="project" value="GO_Central"/>
</dbReference>
<proteinExistence type="predicted"/>
<evidence type="ECO:0000259" key="3">
    <source>
        <dbReference type="Pfam" id="PF25126"/>
    </source>
</evidence>
<evidence type="ECO:0000313" key="4">
    <source>
        <dbReference type="Ensembl" id="ENSECAP00000038403.2"/>
    </source>
</evidence>
<evidence type="ECO:0000313" key="6">
    <source>
        <dbReference type="VGNC" id="VGNC:84522"/>
    </source>
</evidence>
<dbReference type="InParanoid" id="A0A3Q2HVL8"/>
<dbReference type="FunFam" id="3.40.50.300:FF:000620">
    <property type="entry name" value="NEDD4-binding protein 2 isoform X1"/>
    <property type="match status" value="1"/>
</dbReference>
<feature type="region of interest" description="Disordered" evidence="2">
    <location>
        <begin position="184"/>
        <end position="213"/>
    </location>
</feature>
<organism evidence="4 5">
    <name type="scientific">Equus caballus</name>
    <name type="common">Horse</name>
    <dbReference type="NCBI Taxonomy" id="9796"/>
    <lineage>
        <taxon>Eukaryota</taxon>
        <taxon>Metazoa</taxon>
        <taxon>Chordata</taxon>
        <taxon>Craniata</taxon>
        <taxon>Vertebrata</taxon>
        <taxon>Euteleostomi</taxon>
        <taxon>Mammalia</taxon>
        <taxon>Eutheria</taxon>
        <taxon>Laurasiatheria</taxon>
        <taxon>Perissodactyla</taxon>
        <taxon>Equidae</taxon>
        <taxon>Equus</taxon>
    </lineage>
</organism>
<feature type="region of interest" description="Disordered" evidence="2">
    <location>
        <begin position="548"/>
        <end position="649"/>
    </location>
</feature>